<reference evidence="8" key="1">
    <citation type="journal article" date="2009" name="Genome Res.">
        <title>Comparative genomic analyses of the human fungal pathogens Coccidioides and their relatives.</title>
        <authorList>
            <person name="Sharpton T.J."/>
            <person name="Stajich J.E."/>
            <person name="Rounsley S.D."/>
            <person name="Gardner M.J."/>
            <person name="Wortman J.R."/>
            <person name="Jordar V.S."/>
            <person name="Maiti R."/>
            <person name="Kodira C.D."/>
            <person name="Neafsey D.E."/>
            <person name="Zeng Q."/>
            <person name="Hung C.-Y."/>
            <person name="McMahan C."/>
            <person name="Muszewska A."/>
            <person name="Grynberg M."/>
            <person name="Mandel M.A."/>
            <person name="Kellner E.M."/>
            <person name="Barker B.M."/>
            <person name="Galgiani J.N."/>
            <person name="Orbach M.J."/>
            <person name="Kirkland T.N."/>
            <person name="Cole G.T."/>
            <person name="Henn M.R."/>
            <person name="Birren B.W."/>
            <person name="Taylor J.W."/>
        </authorList>
    </citation>
    <scope>NUCLEOTIDE SEQUENCE [LARGE SCALE GENOMIC DNA]</scope>
    <source>
        <strain evidence="8">RS</strain>
    </source>
</reference>
<dbReference type="InParanoid" id="A0A0E1RWH1"/>
<dbReference type="GO" id="GO:0005783">
    <property type="term" value="C:endoplasmic reticulum"/>
    <property type="evidence" value="ECO:0007669"/>
    <property type="project" value="TreeGrafter"/>
</dbReference>
<evidence type="ECO:0000256" key="2">
    <source>
        <dbReference type="ARBA" id="ARBA00022598"/>
    </source>
</evidence>
<name>A0A0E1RWH1_COCIM</name>
<dbReference type="AlphaFoldDB" id="A0A0E1RWH1"/>
<dbReference type="GO" id="GO:0005886">
    <property type="term" value="C:plasma membrane"/>
    <property type="evidence" value="ECO:0007669"/>
    <property type="project" value="TreeGrafter"/>
</dbReference>
<evidence type="ECO:0000256" key="5">
    <source>
        <dbReference type="ARBA" id="ARBA00036813"/>
    </source>
</evidence>
<dbReference type="RefSeq" id="XP_001240656.1">
    <property type="nucleotide sequence ID" value="XM_001240655.2"/>
</dbReference>
<dbReference type="InterPro" id="IPR000873">
    <property type="entry name" value="AMP-dep_synth/lig_dom"/>
</dbReference>
<comment type="catalytic activity">
    <reaction evidence="5">
        <text>a long-chain fatty acid + ATP + CoA = a long-chain fatty acyl-CoA + AMP + diphosphate</text>
        <dbReference type="Rhea" id="RHEA:15421"/>
        <dbReference type="ChEBI" id="CHEBI:30616"/>
        <dbReference type="ChEBI" id="CHEBI:33019"/>
        <dbReference type="ChEBI" id="CHEBI:57287"/>
        <dbReference type="ChEBI" id="CHEBI:57560"/>
        <dbReference type="ChEBI" id="CHEBI:83139"/>
        <dbReference type="ChEBI" id="CHEBI:456215"/>
        <dbReference type="EC" id="6.2.1.3"/>
    </reaction>
</comment>
<evidence type="ECO:0000256" key="3">
    <source>
        <dbReference type="ARBA" id="ARBA00022741"/>
    </source>
</evidence>
<dbReference type="CDD" id="cd17639">
    <property type="entry name" value="LC_FACS_euk1"/>
    <property type="match status" value="1"/>
</dbReference>
<dbReference type="InterPro" id="IPR020845">
    <property type="entry name" value="AMP-binding_CS"/>
</dbReference>
<dbReference type="EMBL" id="GG704913">
    <property type="protein sequence ID" value="EAS29073.1"/>
    <property type="molecule type" value="Genomic_DNA"/>
</dbReference>
<feature type="domain" description="AMP-dependent synthetase/ligase" evidence="6">
    <location>
        <begin position="99"/>
        <end position="517"/>
    </location>
</feature>
<evidence type="ECO:0000256" key="4">
    <source>
        <dbReference type="ARBA" id="ARBA00022840"/>
    </source>
</evidence>
<keyword evidence="3" id="KW-0547">Nucleotide-binding</keyword>
<keyword evidence="4" id="KW-0067">ATP-binding</keyword>
<keyword evidence="8" id="KW-1185">Reference proteome</keyword>
<dbReference type="GO" id="GO:0035336">
    <property type="term" value="P:long-chain fatty-acyl-CoA metabolic process"/>
    <property type="evidence" value="ECO:0007669"/>
    <property type="project" value="TreeGrafter"/>
</dbReference>
<comment type="similarity">
    <text evidence="1">Belongs to the ATP-dependent AMP-binding enzyme family.</text>
</comment>
<dbReference type="KEGG" id="cim:CIMG_07819"/>
<proteinExistence type="inferred from homology"/>
<dbReference type="GO" id="GO:0004467">
    <property type="term" value="F:long-chain fatty acid-CoA ligase activity"/>
    <property type="evidence" value="ECO:0007669"/>
    <property type="project" value="UniProtKB-EC"/>
</dbReference>
<keyword evidence="2" id="KW-0436">Ligase</keyword>
<gene>
    <name evidence="7" type="ORF">CIMG_07819</name>
</gene>
<evidence type="ECO:0000313" key="7">
    <source>
        <dbReference type="EMBL" id="EAS29073.1"/>
    </source>
</evidence>
<dbReference type="PANTHER" id="PTHR43272">
    <property type="entry name" value="LONG-CHAIN-FATTY-ACID--COA LIGASE"/>
    <property type="match status" value="1"/>
</dbReference>
<reference evidence="8" key="2">
    <citation type="journal article" date="2010" name="Genome Res.">
        <title>Population genomic sequencing of Coccidioides fungi reveals recent hybridization and transposon control.</title>
        <authorList>
            <person name="Neafsey D.E."/>
            <person name="Barker B.M."/>
            <person name="Sharpton T.J."/>
            <person name="Stajich J.E."/>
            <person name="Park D.J."/>
            <person name="Whiston E."/>
            <person name="Hung C.-Y."/>
            <person name="McMahan C."/>
            <person name="White J."/>
            <person name="Sykes S."/>
            <person name="Heiman D."/>
            <person name="Young S."/>
            <person name="Zeng Q."/>
            <person name="Abouelleil A."/>
            <person name="Aftuck L."/>
            <person name="Bessette D."/>
            <person name="Brown A."/>
            <person name="FitzGerald M."/>
            <person name="Lui A."/>
            <person name="Macdonald J.P."/>
            <person name="Priest M."/>
            <person name="Orbach M.J."/>
            <person name="Galgiani J.N."/>
            <person name="Kirkland T.N."/>
            <person name="Cole G.T."/>
            <person name="Birren B.W."/>
            <person name="Henn M.R."/>
            <person name="Taylor J.W."/>
            <person name="Rounsley S.D."/>
        </authorList>
    </citation>
    <scope>GENOME REANNOTATION</scope>
    <source>
        <strain evidence="8">RS</strain>
    </source>
</reference>
<dbReference type="PANTHER" id="PTHR43272:SF83">
    <property type="entry name" value="ACYL-COA SYNTHETASE LONG-CHAIN, ISOFORM J"/>
    <property type="match status" value="1"/>
</dbReference>
<dbReference type="OrthoDB" id="1700726at2759"/>
<dbReference type="FunCoup" id="A0A0E1RWH1">
    <property type="interactions" value="763"/>
</dbReference>
<organism evidence="7 8">
    <name type="scientific">Coccidioides immitis (strain RS)</name>
    <name type="common">Valley fever fungus</name>
    <dbReference type="NCBI Taxonomy" id="246410"/>
    <lineage>
        <taxon>Eukaryota</taxon>
        <taxon>Fungi</taxon>
        <taxon>Dikarya</taxon>
        <taxon>Ascomycota</taxon>
        <taxon>Pezizomycotina</taxon>
        <taxon>Eurotiomycetes</taxon>
        <taxon>Eurotiomycetidae</taxon>
        <taxon>Onygenales</taxon>
        <taxon>Onygenaceae</taxon>
        <taxon>Coccidioides</taxon>
    </lineage>
</organism>
<dbReference type="GO" id="GO:0005811">
    <property type="term" value="C:lipid droplet"/>
    <property type="evidence" value="ECO:0007669"/>
    <property type="project" value="TreeGrafter"/>
</dbReference>
<accession>A0A0E1RWH1</accession>
<dbReference type="STRING" id="246410.A0A0E1RWH1"/>
<dbReference type="InterPro" id="IPR042099">
    <property type="entry name" value="ANL_N_sf"/>
</dbReference>
<dbReference type="VEuPathDB" id="FungiDB:CIMG_07819"/>
<dbReference type="Pfam" id="PF00501">
    <property type="entry name" value="AMP-binding"/>
    <property type="match status" value="1"/>
</dbReference>
<dbReference type="Gene3D" id="3.40.50.12780">
    <property type="entry name" value="N-terminal domain of ligase-like"/>
    <property type="match status" value="1"/>
</dbReference>
<dbReference type="GeneID" id="4560208"/>
<evidence type="ECO:0000256" key="1">
    <source>
        <dbReference type="ARBA" id="ARBA00006432"/>
    </source>
</evidence>
<dbReference type="PROSITE" id="PS00455">
    <property type="entry name" value="AMP_BINDING"/>
    <property type="match status" value="1"/>
</dbReference>
<dbReference type="SUPFAM" id="SSF56801">
    <property type="entry name" value="Acetyl-CoA synthetase-like"/>
    <property type="match status" value="1"/>
</dbReference>
<dbReference type="GO" id="GO:0005524">
    <property type="term" value="F:ATP binding"/>
    <property type="evidence" value="ECO:0007669"/>
    <property type="project" value="UniProtKB-KW"/>
</dbReference>
<sequence length="694" mass="75958">MAKKDVVLYPRISKKPPFTVEAPGSEPVKGETIPRRHPAAKDGLITSPDPEITTVYDNLRWSVKKYGNKKAIGSRRLIRTHVETKKVKKLIEGVEQEVDKEWTFFELSGYTFMTFNEYETLALQLGAGLRKIGHEKDSRIHLFSATSAHWLALSHGAGSQSITIVTAYDSLGEEGVKHSLLQTHSSTIFLDPSLLPVLMKVLGDAKDLKNVIYDSASEVKQDNLDKLKSEFSHLNVMSFEELRKLGEENPVDPVPPSPEDLCCIMYTSGSTGPPKGVSLKHKNVVAAMAGANTVVGEHLGPSDVLLTYLPQAHILEFVFENICLYWGGTMGYGSPKTLSDTSMRNCKGDIKELRPTILVGVPMVWETVKKGILGNVNKSSAIVKGLFWGGLAAKSFLMSTGLPGAGVLDAIVFKKLKEATGGRLRIMLSGGGPISKETQRFLSMAICPMINGYGLTETAAMGGLNDPMTWNPDAIGEVPASVEMKLVDFAEAGYFTNSNPPQGEIWIRGGSVAEGYFDNEEETKAAFTDDGWFMTGDIGEFDKYGHIKVIDRKKNLVKSLNGEYIALEKLESIYRSAHVVANICIYAAPDQSKPVAIIVPAEPALHQLAQQNGIKGDSIGTLVHDSKLNSIILREMQQAGRAGGLRPFEIIEGVVLSDEEWTPQNGFTTAAQKLQRKKIITKFQKEIDRAYGKS</sequence>
<evidence type="ECO:0000313" key="8">
    <source>
        <dbReference type="Proteomes" id="UP000001261"/>
    </source>
</evidence>
<dbReference type="Proteomes" id="UP000001261">
    <property type="component" value="Unassembled WGS sequence"/>
</dbReference>
<evidence type="ECO:0000259" key="6">
    <source>
        <dbReference type="Pfam" id="PF00501"/>
    </source>
</evidence>
<dbReference type="OMA" id="KIFQWAA"/>
<protein>
    <submittedName>
        <fullName evidence="7">Fatty acid activator Faa4</fullName>
    </submittedName>
</protein>